<dbReference type="InterPro" id="IPR016187">
    <property type="entry name" value="CTDL_fold"/>
</dbReference>
<comment type="caution">
    <text evidence="2">The sequence shown here is derived from an EMBL/GenBank/DDBJ whole genome shotgun (WGS) entry which is preliminary data.</text>
</comment>
<evidence type="ECO:0008006" key="4">
    <source>
        <dbReference type="Google" id="ProtNLM"/>
    </source>
</evidence>
<evidence type="ECO:0000313" key="3">
    <source>
        <dbReference type="Proteomes" id="UP000765507"/>
    </source>
</evidence>
<dbReference type="InterPro" id="IPR016186">
    <property type="entry name" value="C-type_lectin-like/link_sf"/>
</dbReference>
<feature type="non-terminal residue" evidence="2">
    <location>
        <position position="113"/>
    </location>
</feature>
<proteinExistence type="predicted"/>
<dbReference type="AlphaFoldDB" id="A0A8T1S078"/>
<dbReference type="Proteomes" id="UP000765507">
    <property type="component" value="Unassembled WGS sequence"/>
</dbReference>
<evidence type="ECO:0000313" key="2">
    <source>
        <dbReference type="EMBL" id="KAG6922562.1"/>
    </source>
</evidence>
<dbReference type="Gene3D" id="3.10.100.10">
    <property type="entry name" value="Mannose-Binding Protein A, subunit A"/>
    <property type="match status" value="1"/>
</dbReference>
<dbReference type="EMBL" id="JAHGAV010001238">
    <property type="protein sequence ID" value="KAG6922562.1"/>
    <property type="molecule type" value="Genomic_DNA"/>
</dbReference>
<dbReference type="SUPFAM" id="SSF56436">
    <property type="entry name" value="C-type lectin-like"/>
    <property type="match status" value="1"/>
</dbReference>
<feature type="region of interest" description="Disordered" evidence="1">
    <location>
        <begin position="1"/>
        <end position="23"/>
    </location>
</feature>
<name>A0A8T1S078_CHESE</name>
<gene>
    <name evidence="2" type="ORF">G0U57_001873</name>
</gene>
<feature type="compositionally biased region" description="Basic and acidic residues" evidence="1">
    <location>
        <begin position="10"/>
        <end position="23"/>
    </location>
</feature>
<keyword evidence="3" id="KW-1185">Reference proteome</keyword>
<accession>A0A8T1S078</accession>
<reference evidence="2 3" key="1">
    <citation type="journal article" date="2020" name="G3 (Bethesda)">
        <title>Draft Genome of the Common Snapping Turtle, Chelydra serpentina, a Model for Phenotypic Plasticity in Reptiles.</title>
        <authorList>
            <person name="Das D."/>
            <person name="Singh S.K."/>
            <person name="Bierstedt J."/>
            <person name="Erickson A."/>
            <person name="Galli G.L.J."/>
            <person name="Crossley D.A. 2nd"/>
            <person name="Rhen T."/>
        </authorList>
    </citation>
    <scope>NUCLEOTIDE SEQUENCE [LARGE SCALE GENOMIC DNA]</scope>
    <source>
        <strain evidence="2">KW</strain>
    </source>
</reference>
<dbReference type="OrthoDB" id="441660at2759"/>
<evidence type="ECO:0000256" key="1">
    <source>
        <dbReference type="SAM" id="MobiDB-lite"/>
    </source>
</evidence>
<sequence length="113" mass="12451">LQHPVLWTSRLDRETDRETDGGSEKMGPVAYFSLCLLGCLIFNPSLEASPHSVLSPRPISSFGSGVEATSCPSGWLHYHHHCLAFFPGKMTWPEAEVECQHHAQGGPSRLHSL</sequence>
<protein>
    <recommendedName>
        <fullName evidence="4">C-type lectin domain-containing protein</fullName>
    </recommendedName>
</protein>
<organism evidence="2 3">
    <name type="scientific">Chelydra serpentina</name>
    <name type="common">Snapping turtle</name>
    <name type="synonym">Testudo serpentina</name>
    <dbReference type="NCBI Taxonomy" id="8475"/>
    <lineage>
        <taxon>Eukaryota</taxon>
        <taxon>Metazoa</taxon>
        <taxon>Chordata</taxon>
        <taxon>Craniata</taxon>
        <taxon>Vertebrata</taxon>
        <taxon>Euteleostomi</taxon>
        <taxon>Archelosauria</taxon>
        <taxon>Testudinata</taxon>
        <taxon>Testudines</taxon>
        <taxon>Cryptodira</taxon>
        <taxon>Durocryptodira</taxon>
        <taxon>Americhelydia</taxon>
        <taxon>Chelydroidea</taxon>
        <taxon>Chelydridae</taxon>
        <taxon>Chelydra</taxon>
    </lineage>
</organism>